<evidence type="ECO:0000313" key="5">
    <source>
        <dbReference type="Proteomes" id="UP000041254"/>
    </source>
</evidence>
<dbReference type="InParanoid" id="A0A0G4EW13"/>
<organism evidence="4 5">
    <name type="scientific">Vitrella brassicaformis (strain CCMP3155)</name>
    <dbReference type="NCBI Taxonomy" id="1169540"/>
    <lineage>
        <taxon>Eukaryota</taxon>
        <taxon>Sar</taxon>
        <taxon>Alveolata</taxon>
        <taxon>Colpodellida</taxon>
        <taxon>Vitrellaceae</taxon>
        <taxon>Vitrella</taxon>
    </lineage>
</organism>
<keyword evidence="2" id="KW-1133">Transmembrane helix</keyword>
<feature type="region of interest" description="Disordered" evidence="1">
    <location>
        <begin position="443"/>
        <end position="514"/>
    </location>
</feature>
<feature type="compositionally biased region" description="Basic and acidic residues" evidence="1">
    <location>
        <begin position="613"/>
        <end position="632"/>
    </location>
</feature>
<accession>A0A0G4EW13</accession>
<feature type="transmembrane region" description="Helical" evidence="2">
    <location>
        <begin position="570"/>
        <end position="590"/>
    </location>
</feature>
<reference evidence="4 5" key="1">
    <citation type="submission" date="2014-11" db="EMBL/GenBank/DDBJ databases">
        <authorList>
            <person name="Zhu J."/>
            <person name="Qi W."/>
            <person name="Song R."/>
        </authorList>
    </citation>
    <scope>NUCLEOTIDE SEQUENCE [LARGE SCALE GENOMIC DNA]</scope>
</reference>
<proteinExistence type="predicted"/>
<dbReference type="VEuPathDB" id="CryptoDB:Vbra_2170"/>
<evidence type="ECO:0000256" key="1">
    <source>
        <dbReference type="SAM" id="MobiDB-lite"/>
    </source>
</evidence>
<feature type="compositionally biased region" description="Basic and acidic residues" evidence="1">
    <location>
        <begin position="479"/>
        <end position="488"/>
    </location>
</feature>
<keyword evidence="3" id="KW-0732">Signal</keyword>
<evidence type="ECO:0000313" key="4">
    <source>
        <dbReference type="EMBL" id="CEM02627.1"/>
    </source>
</evidence>
<feature type="compositionally biased region" description="Pro residues" evidence="1">
    <location>
        <begin position="465"/>
        <end position="474"/>
    </location>
</feature>
<name>A0A0G4EW13_VITBC</name>
<evidence type="ECO:0000256" key="3">
    <source>
        <dbReference type="SAM" id="SignalP"/>
    </source>
</evidence>
<keyword evidence="5" id="KW-1185">Reference proteome</keyword>
<feature type="signal peptide" evidence="3">
    <location>
        <begin position="1"/>
        <end position="22"/>
    </location>
</feature>
<feature type="compositionally biased region" description="Basic and acidic residues" evidence="1">
    <location>
        <begin position="387"/>
        <end position="404"/>
    </location>
</feature>
<dbReference type="AlphaFoldDB" id="A0A0G4EW13"/>
<dbReference type="EMBL" id="CDMY01000331">
    <property type="protein sequence ID" value="CEM02627.1"/>
    <property type="molecule type" value="Genomic_DNA"/>
</dbReference>
<gene>
    <name evidence="4" type="ORF">Vbra_2170</name>
</gene>
<feature type="compositionally biased region" description="Basic and acidic residues" evidence="1">
    <location>
        <begin position="495"/>
        <end position="509"/>
    </location>
</feature>
<feature type="region of interest" description="Disordered" evidence="1">
    <location>
        <begin position="603"/>
        <end position="632"/>
    </location>
</feature>
<dbReference type="Proteomes" id="UP000041254">
    <property type="component" value="Unassembled WGS sequence"/>
</dbReference>
<evidence type="ECO:0000256" key="2">
    <source>
        <dbReference type="SAM" id="Phobius"/>
    </source>
</evidence>
<feature type="chain" id="PRO_5005187706" evidence="3">
    <location>
        <begin position="23"/>
        <end position="632"/>
    </location>
</feature>
<protein>
    <submittedName>
        <fullName evidence="4">Uncharacterized protein</fullName>
    </submittedName>
</protein>
<feature type="region of interest" description="Disordered" evidence="1">
    <location>
        <begin position="385"/>
        <end position="430"/>
    </location>
</feature>
<sequence>MTTALLLLMLMLLALFAREARGAQDKDITGTMEALYLNMARACYTHPKDCRECAALWDENGYLGGNGLFGYDSDLVEDAVAAEKEGIMRMCEDNKESLKQKSKMRGFHPVERSVRVEAIGATEGQALLLVETTEKVVRSPHKLSDVIQQMQRSDRFGVYMRVRNGKIGYMIEVNDPHPESYTKEKEKTSDLLKAQMKAFVEKDKCDELDSVLSADFEGNAFWQHNTLGSQYMDSLPASQFRDACHALHKKLKHMGKHLHPHPEIEYTIRELFSDPFSRTSMVSIDLDWIRKDAHTSATFLMDGENQDLLTRLKQAEQKSEQVYAKIGQMEDKLDQTTEKAAQMNDVIDSLKGALESARQEAERVERIDEEMQRESEAALDQLQRAVEGAERTAQRIREEEKRAAEQQANQPQGEVQPTETPTDTDTDTEGEPSAVLMQAMTEAMKEADQREAAGGMGSVGAAERPPSPASPPTIPTAGEGEHAHEHAQGHGAVAAHEHVAEHEHEKTEEAPEPALPSSLRVLAFFKLNGDNMKISNEVLFVVPKPKGNTASVQSALLDITEEAPGMPKPGYWLIPAGIILGFAVLGVIIARCNPTAEKNKPLIPTYQRLNDPPTRRSRESNHSQRLDSSDVP</sequence>
<keyword evidence="2" id="KW-0812">Transmembrane</keyword>
<keyword evidence="2" id="KW-0472">Membrane</keyword>